<dbReference type="Pfam" id="PF00501">
    <property type="entry name" value="AMP-binding"/>
    <property type="match status" value="1"/>
</dbReference>
<evidence type="ECO:0000256" key="4">
    <source>
        <dbReference type="SAM" id="Phobius"/>
    </source>
</evidence>
<dbReference type="InterPro" id="IPR020845">
    <property type="entry name" value="AMP-binding_CS"/>
</dbReference>
<name>A0ABR4CKC3_9HELO</name>
<feature type="transmembrane region" description="Helical" evidence="4">
    <location>
        <begin position="963"/>
        <end position="992"/>
    </location>
</feature>
<feature type="domain" description="Carrier" evidence="5">
    <location>
        <begin position="582"/>
        <end position="663"/>
    </location>
</feature>
<feature type="transmembrane region" description="Helical" evidence="4">
    <location>
        <begin position="922"/>
        <end position="943"/>
    </location>
</feature>
<keyword evidence="4" id="KW-0812">Transmembrane</keyword>
<dbReference type="SUPFAM" id="SSF51161">
    <property type="entry name" value="Trimeric LpxA-like enzymes"/>
    <property type="match status" value="3"/>
</dbReference>
<feature type="transmembrane region" description="Helical" evidence="4">
    <location>
        <begin position="726"/>
        <end position="752"/>
    </location>
</feature>
<reference evidence="6 7" key="1">
    <citation type="journal article" date="2024" name="Commun. Biol.">
        <title>Comparative genomic analysis of thermophilic fungi reveals convergent evolutionary adaptations and gene losses.</title>
        <authorList>
            <person name="Steindorff A.S."/>
            <person name="Aguilar-Pontes M.V."/>
            <person name="Robinson A.J."/>
            <person name="Andreopoulos B."/>
            <person name="LaButti K."/>
            <person name="Kuo A."/>
            <person name="Mondo S."/>
            <person name="Riley R."/>
            <person name="Otillar R."/>
            <person name="Haridas S."/>
            <person name="Lipzen A."/>
            <person name="Grimwood J."/>
            <person name="Schmutz J."/>
            <person name="Clum A."/>
            <person name="Reid I.D."/>
            <person name="Moisan M.C."/>
            <person name="Butler G."/>
            <person name="Nguyen T.T.M."/>
            <person name="Dewar K."/>
            <person name="Conant G."/>
            <person name="Drula E."/>
            <person name="Henrissat B."/>
            <person name="Hansel C."/>
            <person name="Singer S."/>
            <person name="Hutchinson M.I."/>
            <person name="de Vries R.P."/>
            <person name="Natvig D.O."/>
            <person name="Powell A.J."/>
            <person name="Tsang A."/>
            <person name="Grigoriev I.V."/>
        </authorList>
    </citation>
    <scope>NUCLEOTIDE SEQUENCE [LARGE SCALE GENOMIC DNA]</scope>
    <source>
        <strain evidence="6 7">CBS 494.80</strain>
    </source>
</reference>
<dbReference type="InterPro" id="IPR045851">
    <property type="entry name" value="AMP-bd_C_sf"/>
</dbReference>
<dbReference type="PANTHER" id="PTHR45527:SF1">
    <property type="entry name" value="FATTY ACID SYNTHASE"/>
    <property type="match status" value="1"/>
</dbReference>
<dbReference type="InterPro" id="IPR006162">
    <property type="entry name" value="Ppantetheine_attach_site"/>
</dbReference>
<dbReference type="Gene3D" id="3.40.50.12780">
    <property type="entry name" value="N-terminal domain of ligase-like"/>
    <property type="match status" value="1"/>
</dbReference>
<gene>
    <name evidence="6" type="ORF">VTL71DRAFT_14627</name>
</gene>
<dbReference type="PROSITE" id="PS00012">
    <property type="entry name" value="PHOSPHOPANTETHEINE"/>
    <property type="match status" value="1"/>
</dbReference>
<dbReference type="CDD" id="cd05930">
    <property type="entry name" value="A_NRPS"/>
    <property type="match status" value="1"/>
</dbReference>
<keyword evidence="1" id="KW-0596">Phosphopantetheine</keyword>
<dbReference type="NCBIfam" id="TIGR02353">
    <property type="entry name" value="NRPS_term_dom"/>
    <property type="match status" value="1"/>
</dbReference>
<dbReference type="NCBIfam" id="TIGR01733">
    <property type="entry name" value="AA-adenyl-dom"/>
    <property type="match status" value="1"/>
</dbReference>
<evidence type="ECO:0000256" key="2">
    <source>
        <dbReference type="ARBA" id="ARBA00022553"/>
    </source>
</evidence>
<keyword evidence="2" id="KW-0597">Phosphoprotein</keyword>
<evidence type="ECO:0000259" key="5">
    <source>
        <dbReference type="PROSITE" id="PS50075"/>
    </source>
</evidence>
<dbReference type="InterPro" id="IPR042099">
    <property type="entry name" value="ANL_N_sf"/>
</dbReference>
<dbReference type="Gene3D" id="1.10.1200.10">
    <property type="entry name" value="ACP-like"/>
    <property type="match status" value="1"/>
</dbReference>
<dbReference type="Pfam" id="PF13193">
    <property type="entry name" value="AMP-binding_C"/>
    <property type="match status" value="1"/>
</dbReference>
<dbReference type="InterPro" id="IPR025110">
    <property type="entry name" value="AMP-bd_C"/>
</dbReference>
<evidence type="ECO:0000313" key="7">
    <source>
        <dbReference type="Proteomes" id="UP001595075"/>
    </source>
</evidence>
<keyword evidence="7" id="KW-1185">Reference proteome</keyword>
<dbReference type="SUPFAM" id="SSF56801">
    <property type="entry name" value="Acetyl-CoA synthetase-like"/>
    <property type="match status" value="1"/>
</dbReference>
<keyword evidence="3" id="KW-0436">Ligase</keyword>
<evidence type="ECO:0000256" key="1">
    <source>
        <dbReference type="ARBA" id="ARBA00022450"/>
    </source>
</evidence>
<dbReference type="InterPro" id="IPR036736">
    <property type="entry name" value="ACP-like_sf"/>
</dbReference>
<dbReference type="Pfam" id="PF00550">
    <property type="entry name" value="PP-binding"/>
    <property type="match status" value="1"/>
</dbReference>
<protein>
    <recommendedName>
        <fullName evidence="5">Carrier domain-containing protein</fullName>
    </recommendedName>
</protein>
<evidence type="ECO:0000256" key="3">
    <source>
        <dbReference type="ARBA" id="ARBA00022598"/>
    </source>
</evidence>
<dbReference type="SUPFAM" id="SSF47336">
    <property type="entry name" value="ACP-like"/>
    <property type="match status" value="1"/>
</dbReference>
<dbReference type="EMBL" id="JAZHXI010000007">
    <property type="protein sequence ID" value="KAL2069947.1"/>
    <property type="molecule type" value="Genomic_DNA"/>
</dbReference>
<dbReference type="Proteomes" id="UP001595075">
    <property type="component" value="Unassembled WGS sequence"/>
</dbReference>
<proteinExistence type="predicted"/>
<dbReference type="Gene3D" id="2.160.10.10">
    <property type="entry name" value="Hexapeptide repeat proteins"/>
    <property type="match status" value="2"/>
</dbReference>
<feature type="transmembrane region" description="Helical" evidence="4">
    <location>
        <begin position="1203"/>
        <end position="1229"/>
    </location>
</feature>
<keyword evidence="4" id="KW-0472">Membrane</keyword>
<dbReference type="InterPro" id="IPR012728">
    <property type="entry name" value="Pls/PosA_C"/>
</dbReference>
<keyword evidence="4" id="KW-1133">Transmembrane helix</keyword>
<dbReference type="PROSITE" id="PS00455">
    <property type="entry name" value="AMP_BINDING"/>
    <property type="match status" value="1"/>
</dbReference>
<dbReference type="Gene3D" id="3.30.300.30">
    <property type="match status" value="1"/>
</dbReference>
<dbReference type="InterPro" id="IPR000873">
    <property type="entry name" value="AMP-dep_synth/lig_dom"/>
</dbReference>
<dbReference type="PROSITE" id="PS50075">
    <property type="entry name" value="CARRIER"/>
    <property type="match status" value="1"/>
</dbReference>
<sequence>MIMEMVDLDTAQPEEENTYILRSEHTPRENSLSIPNVTTLPELFRWQAQQRQKATLFSFRNPKDNTLSTISYIKAYNTSFRLAKNLHSYYPGSNGEAPVVGIWLERSIDLHLAILATTISGATWLPFDADAPDSRVATCLEDSNACVLLCDAAHYNAAAKSVAALSGCCVVTIEELSSRIPTSGRELKGPRPTDTAYMIYTSGSTGTPKGIEIPQSAALAFCLSERSCLETGTEDVVWQGFSAAFDMFIEEVWVSIAGGAHLAIGNRSECQDVPSLGGASGIWAQRGITLVNAVPTLINIMTSLDSECPLPSSVRLLNLGGEACPLSLVNRLWSPNLRILNTYGPSETTVTATYQELFPEEPVTIGKPLPLYHALLLTLKDDSNTKWCPTPIPLREGAEGELAIGGPCLGKGYVRLPELTNEKFIPHPLPTNSDERLYRTGDLVRLDKNLNIVFLGRIDTQVKHRGFRIELGEIEHSIATHPRVQTAAVILSTFTDRLEAYIVGQGSEDIEPRELRDGLRHLPAYMQPEEFFFIAADDMPRLSSGKINAKALQQTSQEHFWASRMECSHSSSGSISTTSTLIDHSDLGVILQAMVETFPKSARIASDSDFFDDLGGHSLIAAQLVSKLRKESPDGSPLRSIGLQAIYQHRTAEAIVASFGGSLDSEKGGGDNAEMGDHWDISQWNYVCCGIVQVPALLVFFTIESITIFAPYLVFSFMLRDFGLSYAILITYAAFVAVPLFRATVGILGKWITLGKAKEGEYPLYGVYYYRWWLAERFVNLVDMVSIAQTPLLPALMRCMGARVGNHCHIGVNYAGPAFDLVTIGDDVVFGSDVVLTTSWVERGRLIVAPINIGSDVHVGSNSVLEGHTAIEAGGELGPMSMLPEYSVIPTGEKWVGSPAQYHSLPTDVGNMRASRPSSARLTIMIIAMSFSSTFILPIIYYAPQIPGMLLFDYVEISGMGEYVQTAIVCVPAAIIYIILTFIELIVLKWVVLGRVEERSYRTISVYFYRKWFVDRLMDISLVVLQPVYATLYVVPFLRCLGVKIGHGAEVSTARGINFELTEIGEQSFVADRVIIGGTEVRNNVVSQKRTLLSKRAFLGNGAMVQQGVEIPSNSLVGVLSIAPEIPLKDGQSCFGSPAVIMPARQRSTLDHSDEVLFSPSKRLRALRLLIEGVRIFGPRSLVVFGLGFGLQVFETGWEHVGVWPMLLLLPILFMCFFAIPSILIPILAKWLLVGRYHTAEWPLWSVSVWKSEFVTCLYETLSPFLATLITGTPFMALVFRLFGVQVGHRTVLLSHDITEFDMVSIGDEAVMNRHAGTQTHLFEDRVMKVGRVDLERRACMKPFAVALPGSRISECGQLGSLSLVMKGETVPAREAWDGAPIAPRRAQKTSIASEKRWSSEVRDAYLGMPEVRDSSREPLMKNY</sequence>
<accession>A0ABR4CKC3</accession>
<evidence type="ECO:0000313" key="6">
    <source>
        <dbReference type="EMBL" id="KAL2069947.1"/>
    </source>
</evidence>
<dbReference type="PANTHER" id="PTHR45527">
    <property type="entry name" value="NONRIBOSOMAL PEPTIDE SYNTHETASE"/>
    <property type="match status" value="1"/>
</dbReference>
<dbReference type="InterPro" id="IPR011004">
    <property type="entry name" value="Trimer_LpxA-like_sf"/>
</dbReference>
<comment type="caution">
    <text evidence="6">The sequence shown here is derived from an EMBL/GenBank/DDBJ whole genome shotgun (WGS) entry which is preliminary data.</text>
</comment>
<organism evidence="6 7">
    <name type="scientific">Oculimacula yallundae</name>
    <dbReference type="NCBI Taxonomy" id="86028"/>
    <lineage>
        <taxon>Eukaryota</taxon>
        <taxon>Fungi</taxon>
        <taxon>Dikarya</taxon>
        <taxon>Ascomycota</taxon>
        <taxon>Pezizomycotina</taxon>
        <taxon>Leotiomycetes</taxon>
        <taxon>Helotiales</taxon>
        <taxon>Ploettnerulaceae</taxon>
        <taxon>Oculimacula</taxon>
    </lineage>
</organism>
<dbReference type="InterPro" id="IPR010071">
    <property type="entry name" value="AA_adenyl_dom"/>
</dbReference>
<dbReference type="InterPro" id="IPR009081">
    <property type="entry name" value="PP-bd_ACP"/>
</dbReference>